<keyword evidence="2" id="KW-1185">Reference proteome</keyword>
<accession>A0A9P6B5X7</accession>
<name>A0A9P6B5X7_9AGAM</name>
<evidence type="ECO:0000313" key="1">
    <source>
        <dbReference type="EMBL" id="KAF9518338.1"/>
    </source>
</evidence>
<proteinExistence type="predicted"/>
<dbReference type="OrthoDB" id="3341102at2759"/>
<feature type="non-terminal residue" evidence="1">
    <location>
        <position position="1"/>
    </location>
</feature>
<dbReference type="Proteomes" id="UP000886523">
    <property type="component" value="Unassembled WGS sequence"/>
</dbReference>
<reference evidence="1" key="1">
    <citation type="journal article" date="2020" name="Nat. Commun.">
        <title>Large-scale genome sequencing of mycorrhizal fungi provides insights into the early evolution of symbiotic traits.</title>
        <authorList>
            <person name="Miyauchi S."/>
            <person name="Kiss E."/>
            <person name="Kuo A."/>
            <person name="Drula E."/>
            <person name="Kohler A."/>
            <person name="Sanchez-Garcia M."/>
            <person name="Morin E."/>
            <person name="Andreopoulos B."/>
            <person name="Barry K.W."/>
            <person name="Bonito G."/>
            <person name="Buee M."/>
            <person name="Carver A."/>
            <person name="Chen C."/>
            <person name="Cichocki N."/>
            <person name="Clum A."/>
            <person name="Culley D."/>
            <person name="Crous P.W."/>
            <person name="Fauchery L."/>
            <person name="Girlanda M."/>
            <person name="Hayes R.D."/>
            <person name="Keri Z."/>
            <person name="LaButti K."/>
            <person name="Lipzen A."/>
            <person name="Lombard V."/>
            <person name="Magnuson J."/>
            <person name="Maillard F."/>
            <person name="Murat C."/>
            <person name="Nolan M."/>
            <person name="Ohm R.A."/>
            <person name="Pangilinan J."/>
            <person name="Pereira M.F."/>
            <person name="Perotto S."/>
            <person name="Peter M."/>
            <person name="Pfister S."/>
            <person name="Riley R."/>
            <person name="Sitrit Y."/>
            <person name="Stielow J.B."/>
            <person name="Szollosi G."/>
            <person name="Zifcakova L."/>
            <person name="Stursova M."/>
            <person name="Spatafora J.W."/>
            <person name="Tedersoo L."/>
            <person name="Vaario L.M."/>
            <person name="Yamada A."/>
            <person name="Yan M."/>
            <person name="Wang P."/>
            <person name="Xu J."/>
            <person name="Bruns T."/>
            <person name="Baldrian P."/>
            <person name="Vilgalys R."/>
            <person name="Dunand C."/>
            <person name="Henrissat B."/>
            <person name="Grigoriev I.V."/>
            <person name="Hibbett D."/>
            <person name="Nagy L.G."/>
            <person name="Martin F.M."/>
        </authorList>
    </citation>
    <scope>NUCLEOTIDE SEQUENCE</scope>
    <source>
        <strain evidence="1">UP504</strain>
    </source>
</reference>
<gene>
    <name evidence="1" type="ORF">BS47DRAFT_1289967</name>
</gene>
<evidence type="ECO:0008006" key="3">
    <source>
        <dbReference type="Google" id="ProtNLM"/>
    </source>
</evidence>
<evidence type="ECO:0000313" key="2">
    <source>
        <dbReference type="Proteomes" id="UP000886523"/>
    </source>
</evidence>
<sequence length="217" mass="24546">SLLHNNLHWSMHTSTQAAHKLPDDWEMQCEDQVMCLSHYIKMFSVPPKLIINADQTGVCLIPAGNKSWALTGAKQIVTMAKEEKHQFTLMVASSTVGDMLPFQSLHKGKTVSVLPLVKHRVEGESMGILWTPGGLTHWSSIGAMQAWVEKVLVPYIQDIKQKLFLSSCQKAILFIDAWSIHRSDMFMGWMKQKYPYIKVTFVPAGCTQPFPFIPFLD</sequence>
<dbReference type="EMBL" id="MU128926">
    <property type="protein sequence ID" value="KAF9518338.1"/>
    <property type="molecule type" value="Genomic_DNA"/>
</dbReference>
<dbReference type="AlphaFoldDB" id="A0A9P6B5X7"/>
<organism evidence="1 2">
    <name type="scientific">Hydnum rufescens UP504</name>
    <dbReference type="NCBI Taxonomy" id="1448309"/>
    <lineage>
        <taxon>Eukaryota</taxon>
        <taxon>Fungi</taxon>
        <taxon>Dikarya</taxon>
        <taxon>Basidiomycota</taxon>
        <taxon>Agaricomycotina</taxon>
        <taxon>Agaricomycetes</taxon>
        <taxon>Cantharellales</taxon>
        <taxon>Hydnaceae</taxon>
        <taxon>Hydnum</taxon>
    </lineage>
</organism>
<protein>
    <recommendedName>
        <fullName evidence="3">DDE-1 domain-containing protein</fullName>
    </recommendedName>
</protein>
<comment type="caution">
    <text evidence="1">The sequence shown here is derived from an EMBL/GenBank/DDBJ whole genome shotgun (WGS) entry which is preliminary data.</text>
</comment>